<dbReference type="EC" id="2.3.2.26" evidence="2"/>
<sequence>GPGSGKFRRMVAAVASEGAGGGALLASLTELCEALSFCTEDAGGYFPVESAARALVRLAGAEVASPDEMLLAVRAITYLCDAMPRAADAVVRHGLLPVLCSRLLAIEYLDVAEQAFEKISLRQPAQCLQAGMITAVLAYIDFFSASIQRVAVSAVANACKKVP</sequence>
<evidence type="ECO:0000256" key="2">
    <source>
        <dbReference type="ARBA" id="ARBA00012485"/>
    </source>
</evidence>
<dbReference type="InterPro" id="IPR045322">
    <property type="entry name" value="HECTD1/TRIP12-like"/>
</dbReference>
<keyword evidence="3" id="KW-0808">Transferase</keyword>
<dbReference type="Pfam" id="PF25579">
    <property type="entry name" value="TPR_TRIP12_N"/>
    <property type="match status" value="1"/>
</dbReference>
<reference evidence="5" key="4">
    <citation type="submission" date="2019-03" db="UniProtKB">
        <authorList>
            <consortium name="EnsemblPlants"/>
        </authorList>
    </citation>
    <scope>IDENTIFICATION</scope>
</reference>
<name>A0A452ZAR8_AEGTS</name>
<comment type="catalytic activity">
    <reaction evidence="1">
        <text>S-ubiquitinyl-[E2 ubiquitin-conjugating enzyme]-L-cysteine + [acceptor protein]-L-lysine = [E2 ubiquitin-conjugating enzyme]-L-cysteine + N(6)-ubiquitinyl-[acceptor protein]-L-lysine.</text>
        <dbReference type="EC" id="2.3.2.26"/>
    </reaction>
</comment>
<keyword evidence="6" id="KW-1185">Reference proteome</keyword>
<evidence type="ECO:0000313" key="6">
    <source>
        <dbReference type="Proteomes" id="UP000015105"/>
    </source>
</evidence>
<evidence type="ECO:0000256" key="1">
    <source>
        <dbReference type="ARBA" id="ARBA00000885"/>
    </source>
</evidence>
<dbReference type="InterPro" id="IPR011989">
    <property type="entry name" value="ARM-like"/>
</dbReference>
<reference evidence="5" key="3">
    <citation type="journal article" date="2017" name="Nature">
        <title>Genome sequence of the progenitor of the wheat D genome Aegilops tauschii.</title>
        <authorList>
            <person name="Luo M.C."/>
            <person name="Gu Y.Q."/>
            <person name="Puiu D."/>
            <person name="Wang H."/>
            <person name="Twardziok S.O."/>
            <person name="Deal K.R."/>
            <person name="Huo N."/>
            <person name="Zhu T."/>
            <person name="Wang L."/>
            <person name="Wang Y."/>
            <person name="McGuire P.E."/>
            <person name="Liu S."/>
            <person name="Long H."/>
            <person name="Ramasamy R.K."/>
            <person name="Rodriguez J.C."/>
            <person name="Van S.L."/>
            <person name="Yuan L."/>
            <person name="Wang Z."/>
            <person name="Xia Z."/>
            <person name="Xiao L."/>
            <person name="Anderson O.D."/>
            <person name="Ouyang S."/>
            <person name="Liang Y."/>
            <person name="Zimin A.V."/>
            <person name="Pertea G."/>
            <person name="Qi P."/>
            <person name="Bennetzen J.L."/>
            <person name="Dai X."/>
            <person name="Dawson M.W."/>
            <person name="Muller H.G."/>
            <person name="Kugler K."/>
            <person name="Rivarola-Duarte L."/>
            <person name="Spannagl M."/>
            <person name="Mayer K.F.X."/>
            <person name="Lu F.H."/>
            <person name="Bevan M.W."/>
            <person name="Leroy P."/>
            <person name="Li P."/>
            <person name="You F.M."/>
            <person name="Sun Q."/>
            <person name="Liu Z."/>
            <person name="Lyons E."/>
            <person name="Wicker T."/>
            <person name="Salzberg S.L."/>
            <person name="Devos K.M."/>
            <person name="Dvorak J."/>
        </authorList>
    </citation>
    <scope>NUCLEOTIDE SEQUENCE [LARGE SCALE GENOMIC DNA]</scope>
    <source>
        <strain evidence="5">cv. AL8/78</strain>
    </source>
</reference>
<dbReference type="EnsemblPlants" id="AET1Gv20690200.14">
    <property type="protein sequence ID" value="AET1Gv20690200.14"/>
    <property type="gene ID" value="AET1Gv20690200"/>
</dbReference>
<protein>
    <recommendedName>
        <fullName evidence="2">HECT-type E3 ubiquitin transferase</fullName>
        <ecNumber evidence="2">2.3.2.26</ecNumber>
    </recommendedName>
</protein>
<dbReference type="Proteomes" id="UP000015105">
    <property type="component" value="Chromosome 1D"/>
</dbReference>
<dbReference type="SUPFAM" id="SSF48371">
    <property type="entry name" value="ARM repeat"/>
    <property type="match status" value="1"/>
</dbReference>
<proteinExistence type="predicted"/>
<reference evidence="5" key="5">
    <citation type="journal article" date="2021" name="G3 (Bethesda)">
        <title>Aegilops tauschii genome assembly Aet v5.0 features greater sequence contiguity and improved annotation.</title>
        <authorList>
            <person name="Wang L."/>
            <person name="Zhu T."/>
            <person name="Rodriguez J.C."/>
            <person name="Deal K.R."/>
            <person name="Dubcovsky J."/>
            <person name="McGuire P.E."/>
            <person name="Lux T."/>
            <person name="Spannagl M."/>
            <person name="Mayer K.F.X."/>
            <person name="Baldrich P."/>
            <person name="Meyers B.C."/>
            <person name="Huo N."/>
            <person name="Gu Y.Q."/>
            <person name="Zhou H."/>
            <person name="Devos K.M."/>
            <person name="Bennetzen J.L."/>
            <person name="Unver T."/>
            <person name="Budak H."/>
            <person name="Gulick P.J."/>
            <person name="Galiba G."/>
            <person name="Kalapos B."/>
            <person name="Nelson D.R."/>
            <person name="Li P."/>
            <person name="You F.M."/>
            <person name="Luo M.C."/>
            <person name="Dvorak J."/>
        </authorList>
    </citation>
    <scope>NUCLEOTIDE SEQUENCE [LARGE SCALE GENOMIC DNA]</scope>
    <source>
        <strain evidence="5">cv. AL8/78</strain>
    </source>
</reference>
<dbReference type="Gene3D" id="1.25.10.10">
    <property type="entry name" value="Leucine-rich Repeat Variant"/>
    <property type="match status" value="1"/>
</dbReference>
<dbReference type="PANTHER" id="PTHR45670">
    <property type="entry name" value="E3 UBIQUITIN-PROTEIN LIGASE TRIP12"/>
    <property type="match status" value="1"/>
</dbReference>
<dbReference type="GO" id="GO:0061630">
    <property type="term" value="F:ubiquitin protein ligase activity"/>
    <property type="evidence" value="ECO:0007669"/>
    <property type="project" value="UniProtKB-EC"/>
</dbReference>
<organism evidence="5 6">
    <name type="scientific">Aegilops tauschii subsp. strangulata</name>
    <name type="common">Goatgrass</name>
    <dbReference type="NCBI Taxonomy" id="200361"/>
    <lineage>
        <taxon>Eukaryota</taxon>
        <taxon>Viridiplantae</taxon>
        <taxon>Streptophyta</taxon>
        <taxon>Embryophyta</taxon>
        <taxon>Tracheophyta</taxon>
        <taxon>Spermatophyta</taxon>
        <taxon>Magnoliopsida</taxon>
        <taxon>Liliopsida</taxon>
        <taxon>Poales</taxon>
        <taxon>Poaceae</taxon>
        <taxon>BOP clade</taxon>
        <taxon>Pooideae</taxon>
        <taxon>Triticodae</taxon>
        <taxon>Triticeae</taxon>
        <taxon>Triticinae</taxon>
        <taxon>Aegilops</taxon>
    </lineage>
</organism>
<evidence type="ECO:0000259" key="4">
    <source>
        <dbReference type="Pfam" id="PF25579"/>
    </source>
</evidence>
<dbReference type="GO" id="GO:0000209">
    <property type="term" value="P:protein polyubiquitination"/>
    <property type="evidence" value="ECO:0007669"/>
    <property type="project" value="TreeGrafter"/>
</dbReference>
<evidence type="ECO:0000256" key="3">
    <source>
        <dbReference type="ARBA" id="ARBA00022679"/>
    </source>
</evidence>
<reference evidence="6" key="2">
    <citation type="journal article" date="2017" name="Nat. Plants">
        <title>The Aegilops tauschii genome reveals multiple impacts of transposons.</title>
        <authorList>
            <person name="Zhao G."/>
            <person name="Zou C."/>
            <person name="Li K."/>
            <person name="Wang K."/>
            <person name="Li T."/>
            <person name="Gao L."/>
            <person name="Zhang X."/>
            <person name="Wang H."/>
            <person name="Yang Z."/>
            <person name="Liu X."/>
            <person name="Jiang W."/>
            <person name="Mao L."/>
            <person name="Kong X."/>
            <person name="Jiao Y."/>
            <person name="Jia J."/>
        </authorList>
    </citation>
    <scope>NUCLEOTIDE SEQUENCE [LARGE SCALE GENOMIC DNA]</scope>
    <source>
        <strain evidence="6">cv. AL8/78</strain>
    </source>
</reference>
<dbReference type="InterPro" id="IPR016024">
    <property type="entry name" value="ARM-type_fold"/>
</dbReference>
<dbReference type="PANTHER" id="PTHR45670:SF10">
    <property type="entry name" value="E3 UBIQUITIN-PROTEIN LIGASE UPL4"/>
    <property type="match status" value="1"/>
</dbReference>
<feature type="domain" description="E3 ubiquitin-protein ligase TRIP12-like TPR repeats" evidence="4">
    <location>
        <begin position="4"/>
        <end position="129"/>
    </location>
</feature>
<evidence type="ECO:0000313" key="5">
    <source>
        <dbReference type="EnsemblPlants" id="AET1Gv20690200.14"/>
    </source>
</evidence>
<dbReference type="GO" id="GO:0043161">
    <property type="term" value="P:proteasome-mediated ubiquitin-dependent protein catabolic process"/>
    <property type="evidence" value="ECO:0007669"/>
    <property type="project" value="TreeGrafter"/>
</dbReference>
<reference evidence="6" key="1">
    <citation type="journal article" date="2014" name="Science">
        <title>Ancient hybridizations among the ancestral genomes of bread wheat.</title>
        <authorList>
            <consortium name="International Wheat Genome Sequencing Consortium,"/>
            <person name="Marcussen T."/>
            <person name="Sandve S.R."/>
            <person name="Heier L."/>
            <person name="Spannagl M."/>
            <person name="Pfeifer M."/>
            <person name="Jakobsen K.S."/>
            <person name="Wulff B.B."/>
            <person name="Steuernagel B."/>
            <person name="Mayer K.F."/>
            <person name="Olsen O.A."/>
        </authorList>
    </citation>
    <scope>NUCLEOTIDE SEQUENCE [LARGE SCALE GENOMIC DNA]</scope>
    <source>
        <strain evidence="6">cv. AL8/78</strain>
    </source>
</reference>
<dbReference type="Gramene" id="AET1Gv20690200.14">
    <property type="protein sequence ID" value="AET1Gv20690200.14"/>
    <property type="gene ID" value="AET1Gv20690200"/>
</dbReference>
<dbReference type="AlphaFoldDB" id="A0A452ZAR8"/>
<accession>A0A452ZAR8</accession>
<dbReference type="InterPro" id="IPR057948">
    <property type="entry name" value="TPR_TRIP12_N"/>
</dbReference>